<reference evidence="2 3" key="1">
    <citation type="journal article" date="2018" name="Syst. Appl. Microbiol.">
        <title>Pseudomonas silesiensis sp. nov. strain A3T isolated from a biological pesticide sewage treatment plant and analysis of the complete genome sequence.</title>
        <authorList>
            <person name="Kaminski M.A."/>
            <person name="Furmanczyk E.M."/>
            <person name="Sobczak A."/>
            <person name="Dziembowski A."/>
            <person name="Lipinski L."/>
        </authorList>
    </citation>
    <scope>NUCLEOTIDE SEQUENCE [LARGE SCALE GENOMIC DNA]</scope>
    <source>
        <strain evidence="2 3">A3</strain>
    </source>
</reference>
<dbReference type="EMBL" id="CP014870">
    <property type="protein sequence ID" value="ANJ58751.1"/>
    <property type="molecule type" value="Genomic_DNA"/>
</dbReference>
<evidence type="ECO:0000313" key="2">
    <source>
        <dbReference type="EMBL" id="ANJ58751.1"/>
    </source>
</evidence>
<feature type="transmembrane region" description="Helical" evidence="1">
    <location>
        <begin position="183"/>
        <end position="201"/>
    </location>
</feature>
<gene>
    <name evidence="2" type="ORF">PMA3_27780</name>
</gene>
<keyword evidence="1" id="KW-1133">Transmembrane helix</keyword>
<dbReference type="RefSeq" id="WP_064680138.1">
    <property type="nucleotide sequence ID" value="NZ_CP014870.1"/>
</dbReference>
<feature type="transmembrane region" description="Helical" evidence="1">
    <location>
        <begin position="45"/>
        <end position="65"/>
    </location>
</feature>
<evidence type="ECO:0000256" key="1">
    <source>
        <dbReference type="SAM" id="Phobius"/>
    </source>
</evidence>
<dbReference type="OrthoDB" id="7030413at2"/>
<feature type="transmembrane region" description="Helical" evidence="1">
    <location>
        <begin position="86"/>
        <end position="108"/>
    </location>
</feature>
<feature type="transmembrane region" description="Helical" evidence="1">
    <location>
        <begin position="254"/>
        <end position="275"/>
    </location>
</feature>
<name>A0A191Z1D1_9PSED</name>
<feature type="transmembrane region" description="Helical" evidence="1">
    <location>
        <begin position="362"/>
        <end position="381"/>
    </location>
</feature>
<dbReference type="STRING" id="1853130.PMA3_27780"/>
<dbReference type="AlphaFoldDB" id="A0A191Z1D1"/>
<keyword evidence="3" id="KW-1185">Reference proteome</keyword>
<feature type="transmembrane region" description="Helical" evidence="1">
    <location>
        <begin position="120"/>
        <end position="145"/>
    </location>
</feature>
<evidence type="ECO:0000313" key="3">
    <source>
        <dbReference type="Proteomes" id="UP000078354"/>
    </source>
</evidence>
<dbReference type="KEGG" id="psil:PMA3_27780"/>
<dbReference type="Proteomes" id="UP000078354">
    <property type="component" value="Chromosome"/>
</dbReference>
<feature type="transmembrane region" description="Helical" evidence="1">
    <location>
        <begin position="157"/>
        <end position="177"/>
    </location>
</feature>
<feature type="transmembrane region" description="Helical" evidence="1">
    <location>
        <begin position="221"/>
        <end position="242"/>
    </location>
</feature>
<sequence>MSYSEVVRKSLPAFTLGRLTPAIGISTVFVLMAHKSAEDLPVFSYVLAAASIISAFFSLILATIGNRAASLAQNPAAQRDVFTGGFTLALIIATITYLACFSATYFISSADGLQDLDRDAFWTLVLIYIACTPLLVLNTYLQLFLEATGQASSCAKAKTAITLFGCIALAILFSAISSDNFKYYAMSYFTVTELLTLLYLINLTKDQRYCSLKSAKKVCRYFLGTGLPIAAGLSGQKVYFYLLTERLARIDTQFVAQLSVFMTVIGLLIIPSLAFSQIHSLEVSRQVKQSAQCYRAGLSWIIGMMILSGVILYFCADYVFLAVGGSITDYTMKLYFTLLIFLTCSSLLSLTIAHLRARGETLIPQLSINAIMLLILTPTLYSFQFNSADIETFLLLQSAAAGAGFLLLNARIYFVHRRDEKTSCALLATEQAPQ</sequence>
<accession>A0A191Z1D1</accession>
<feature type="transmembrane region" description="Helical" evidence="1">
    <location>
        <begin position="334"/>
        <end position="355"/>
    </location>
</feature>
<keyword evidence="1" id="KW-0812">Transmembrane</keyword>
<organism evidence="2 3">
    <name type="scientific">Pseudomonas silesiensis</name>
    <dbReference type="NCBI Taxonomy" id="1853130"/>
    <lineage>
        <taxon>Bacteria</taxon>
        <taxon>Pseudomonadati</taxon>
        <taxon>Pseudomonadota</taxon>
        <taxon>Gammaproteobacteria</taxon>
        <taxon>Pseudomonadales</taxon>
        <taxon>Pseudomonadaceae</taxon>
        <taxon>Pseudomonas</taxon>
    </lineage>
</organism>
<feature type="transmembrane region" description="Helical" evidence="1">
    <location>
        <begin position="393"/>
        <end position="414"/>
    </location>
</feature>
<feature type="transmembrane region" description="Helical" evidence="1">
    <location>
        <begin position="12"/>
        <end position="33"/>
    </location>
</feature>
<protein>
    <submittedName>
        <fullName evidence="2">Uncharacterized protein</fullName>
    </submittedName>
</protein>
<proteinExistence type="predicted"/>
<keyword evidence="1" id="KW-0472">Membrane</keyword>
<feature type="transmembrane region" description="Helical" evidence="1">
    <location>
        <begin position="296"/>
        <end position="314"/>
    </location>
</feature>